<keyword evidence="1" id="KW-0808">Transferase</keyword>
<protein>
    <submittedName>
        <fullName evidence="1">Putative extracellular signal-regulated kinase-like protein</fullName>
    </submittedName>
</protein>
<dbReference type="Gene3D" id="3.30.200.20">
    <property type="entry name" value="Phosphorylase Kinase, domain 1"/>
    <property type="match status" value="1"/>
</dbReference>
<proteinExistence type="predicted"/>
<evidence type="ECO:0000313" key="1">
    <source>
        <dbReference type="EMBL" id="MBW45629.1"/>
    </source>
</evidence>
<keyword evidence="1" id="KW-0418">Kinase</keyword>
<name>A0A2M4AXV9_9DIPT</name>
<dbReference type="GO" id="GO:0016301">
    <property type="term" value="F:kinase activity"/>
    <property type="evidence" value="ECO:0007669"/>
    <property type="project" value="UniProtKB-KW"/>
</dbReference>
<sequence length="71" mass="6695">MAEAANSAAAGATAAAAAAAAGGAAGGAAANNNGIVNTNPNAEVIRGQLFEVGPRYTNLAYIGEGAYGMVV</sequence>
<reference evidence="1" key="1">
    <citation type="submission" date="2018-01" db="EMBL/GenBank/DDBJ databases">
        <title>An insight into the sialome of Amazonian anophelines.</title>
        <authorList>
            <person name="Ribeiro J.M."/>
            <person name="Scarpassa V."/>
            <person name="Calvo E."/>
        </authorList>
    </citation>
    <scope>NUCLEOTIDE SEQUENCE</scope>
    <source>
        <tissue evidence="1">Salivary glands</tissue>
    </source>
</reference>
<dbReference type="EMBL" id="GGFK01012308">
    <property type="protein sequence ID" value="MBW45629.1"/>
    <property type="molecule type" value="Transcribed_RNA"/>
</dbReference>
<organism evidence="1">
    <name type="scientific">Anopheles triannulatus</name>
    <dbReference type="NCBI Taxonomy" id="58253"/>
    <lineage>
        <taxon>Eukaryota</taxon>
        <taxon>Metazoa</taxon>
        <taxon>Ecdysozoa</taxon>
        <taxon>Arthropoda</taxon>
        <taxon>Hexapoda</taxon>
        <taxon>Insecta</taxon>
        <taxon>Pterygota</taxon>
        <taxon>Neoptera</taxon>
        <taxon>Endopterygota</taxon>
        <taxon>Diptera</taxon>
        <taxon>Nematocera</taxon>
        <taxon>Culicoidea</taxon>
        <taxon>Culicidae</taxon>
        <taxon>Anophelinae</taxon>
        <taxon>Anopheles</taxon>
    </lineage>
</organism>
<accession>A0A2M4AXV9</accession>
<dbReference type="AlphaFoldDB" id="A0A2M4AXV9"/>